<protein>
    <submittedName>
        <fullName evidence="1">Uncharacterized protein</fullName>
    </submittedName>
</protein>
<dbReference type="EMBL" id="CM009753">
    <property type="protein sequence ID" value="PUZ52918.1"/>
    <property type="molecule type" value="Genomic_DNA"/>
</dbReference>
<gene>
    <name evidence="1" type="ORF">GQ55_5G011900</name>
</gene>
<evidence type="ECO:0000313" key="1">
    <source>
        <dbReference type="EMBL" id="PUZ52918.1"/>
    </source>
</evidence>
<dbReference type="OrthoDB" id="1738598at2759"/>
<organism evidence="1 2">
    <name type="scientific">Panicum hallii var. hallii</name>
    <dbReference type="NCBI Taxonomy" id="1504633"/>
    <lineage>
        <taxon>Eukaryota</taxon>
        <taxon>Viridiplantae</taxon>
        <taxon>Streptophyta</taxon>
        <taxon>Embryophyta</taxon>
        <taxon>Tracheophyta</taxon>
        <taxon>Spermatophyta</taxon>
        <taxon>Magnoliopsida</taxon>
        <taxon>Liliopsida</taxon>
        <taxon>Poales</taxon>
        <taxon>Poaceae</taxon>
        <taxon>PACMAD clade</taxon>
        <taxon>Panicoideae</taxon>
        <taxon>Panicodae</taxon>
        <taxon>Paniceae</taxon>
        <taxon>Panicinae</taxon>
        <taxon>Panicum</taxon>
        <taxon>Panicum sect. Panicum</taxon>
    </lineage>
</organism>
<reference evidence="1 2" key="1">
    <citation type="submission" date="2018-04" db="EMBL/GenBank/DDBJ databases">
        <title>WGS assembly of Panicum hallii var. hallii HAL2.</title>
        <authorList>
            <person name="Lovell J."/>
            <person name="Jenkins J."/>
            <person name="Lowry D."/>
            <person name="Mamidi S."/>
            <person name="Sreedasyam A."/>
            <person name="Weng X."/>
            <person name="Barry K."/>
            <person name="Bonette J."/>
            <person name="Campitelli B."/>
            <person name="Daum C."/>
            <person name="Gordon S."/>
            <person name="Gould B."/>
            <person name="Lipzen A."/>
            <person name="MacQueen A."/>
            <person name="Palacio-Mejia J."/>
            <person name="Plott C."/>
            <person name="Shakirov E."/>
            <person name="Shu S."/>
            <person name="Yoshinaga Y."/>
            <person name="Zane M."/>
            <person name="Rokhsar D."/>
            <person name="Grimwood J."/>
            <person name="Schmutz J."/>
            <person name="Juenger T."/>
        </authorList>
    </citation>
    <scope>NUCLEOTIDE SEQUENCE [LARGE SCALE GENOMIC DNA]</scope>
    <source>
        <strain evidence="2">cv. HAL2</strain>
    </source>
</reference>
<dbReference type="AlphaFoldDB" id="A0A2T7DBM1"/>
<dbReference type="Gramene" id="PUZ52918">
    <property type="protein sequence ID" value="PUZ52918"/>
    <property type="gene ID" value="GQ55_5G011900"/>
</dbReference>
<name>A0A2T7DBM1_9POAL</name>
<dbReference type="Proteomes" id="UP000244336">
    <property type="component" value="Chromosome 5"/>
</dbReference>
<sequence>MIADRQRRIHGCRFYGGGQRVLPRAGGDHHLPAVGGVVRRADDRDEYGRLYYHACMQPTQAANLVLAQRAFNGTPDHVYPVNLQQLVASL</sequence>
<accession>A0A2T7DBM1</accession>
<keyword evidence="2" id="KW-1185">Reference proteome</keyword>
<proteinExistence type="predicted"/>
<evidence type="ECO:0000313" key="2">
    <source>
        <dbReference type="Proteomes" id="UP000244336"/>
    </source>
</evidence>